<gene>
    <name evidence="2" type="ORF">GY21_21335</name>
</gene>
<dbReference type="RefSeq" id="WP_035841226.1">
    <property type="nucleotide sequence ID" value="NZ_JPXF01000225.1"/>
</dbReference>
<dbReference type="eggNOG" id="COG3291">
    <property type="taxonomic scope" value="Bacteria"/>
</dbReference>
<protein>
    <recommendedName>
        <fullName evidence="1">PKD domain-containing protein</fullName>
    </recommendedName>
</protein>
<organism evidence="2 3">
    <name type="scientific">Cryobacterium roopkundense</name>
    <dbReference type="NCBI Taxonomy" id="1001240"/>
    <lineage>
        <taxon>Bacteria</taxon>
        <taxon>Bacillati</taxon>
        <taxon>Actinomycetota</taxon>
        <taxon>Actinomycetes</taxon>
        <taxon>Micrococcales</taxon>
        <taxon>Microbacteriaceae</taxon>
        <taxon>Cryobacterium</taxon>
    </lineage>
</organism>
<dbReference type="InterPro" id="IPR000601">
    <property type="entry name" value="PKD_dom"/>
</dbReference>
<dbReference type="GO" id="GO:0005975">
    <property type="term" value="P:carbohydrate metabolic process"/>
    <property type="evidence" value="ECO:0007669"/>
    <property type="project" value="UniProtKB-ARBA"/>
</dbReference>
<sequence>QGNTSLQALNTDLTYTPGTQLQLRLQTFGTSPTTIRAKIWPTGQPEPTTWQLTTTDTTPALQTPGAIGLRTYISASATNGPTTLTFDNLTSVPSPSNVAPTAAFTATSTLLTTAFDASTSTDTDGTITGYAWNFGDTTTDTGPTPTHTYAAAGTYTTTLTVTDNSGATAT</sequence>
<comment type="caution">
    <text evidence="2">The sequence shown here is derived from an EMBL/GenBank/DDBJ whole genome shotgun (WGS) entry which is preliminary data.</text>
</comment>
<feature type="non-terminal residue" evidence="2">
    <location>
        <position position="170"/>
    </location>
</feature>
<dbReference type="InterPro" id="IPR035986">
    <property type="entry name" value="PKD_dom_sf"/>
</dbReference>
<reference evidence="2 3" key="1">
    <citation type="submission" date="2014-08" db="EMBL/GenBank/DDBJ databases">
        <authorList>
            <person name="Sisinthy S."/>
        </authorList>
    </citation>
    <scope>NUCLEOTIDE SEQUENCE [LARGE SCALE GENOMIC DNA]</scope>
    <source>
        <strain evidence="2 3">RuG17</strain>
    </source>
</reference>
<evidence type="ECO:0000313" key="2">
    <source>
        <dbReference type="EMBL" id="KGJ71566.1"/>
    </source>
</evidence>
<dbReference type="SUPFAM" id="SSF49299">
    <property type="entry name" value="PKD domain"/>
    <property type="match status" value="1"/>
</dbReference>
<feature type="non-terminal residue" evidence="2">
    <location>
        <position position="1"/>
    </location>
</feature>
<dbReference type="InterPro" id="IPR022409">
    <property type="entry name" value="PKD/Chitinase_dom"/>
</dbReference>
<evidence type="ECO:0000313" key="3">
    <source>
        <dbReference type="Proteomes" id="UP000029864"/>
    </source>
</evidence>
<dbReference type="AlphaFoldDB" id="A0A099IZX0"/>
<name>A0A099IZX0_9MICO</name>
<dbReference type="InterPro" id="IPR013783">
    <property type="entry name" value="Ig-like_fold"/>
</dbReference>
<proteinExistence type="predicted"/>
<accession>A0A099IZX0</accession>
<dbReference type="EMBL" id="JPXF01000225">
    <property type="protein sequence ID" value="KGJ71566.1"/>
    <property type="molecule type" value="Genomic_DNA"/>
</dbReference>
<dbReference type="Proteomes" id="UP000029864">
    <property type="component" value="Unassembled WGS sequence"/>
</dbReference>
<keyword evidence="3" id="KW-1185">Reference proteome</keyword>
<evidence type="ECO:0000259" key="1">
    <source>
        <dbReference type="PROSITE" id="PS50093"/>
    </source>
</evidence>
<dbReference type="PROSITE" id="PS50093">
    <property type="entry name" value="PKD"/>
    <property type="match status" value="1"/>
</dbReference>
<dbReference type="OrthoDB" id="9772095at2"/>
<feature type="domain" description="PKD" evidence="1">
    <location>
        <begin position="100"/>
        <end position="170"/>
    </location>
</feature>
<dbReference type="Gene3D" id="2.60.40.10">
    <property type="entry name" value="Immunoglobulins"/>
    <property type="match status" value="1"/>
</dbReference>
<dbReference type="SMART" id="SM00089">
    <property type="entry name" value="PKD"/>
    <property type="match status" value="1"/>
</dbReference>
<dbReference type="Pfam" id="PF18911">
    <property type="entry name" value="PKD_4"/>
    <property type="match status" value="1"/>
</dbReference>